<keyword evidence="8 10" id="KW-0472">Membrane</keyword>
<accession>A0ABU8IG55</accession>
<evidence type="ECO:0000256" key="4">
    <source>
        <dbReference type="ARBA" id="ARBA00022807"/>
    </source>
</evidence>
<dbReference type="RefSeq" id="WP_336577064.1">
    <property type="nucleotide sequence ID" value="NZ_NGLE02000001.1"/>
</dbReference>
<evidence type="ECO:0000256" key="5">
    <source>
        <dbReference type="ARBA" id="ARBA00022840"/>
    </source>
</evidence>
<gene>
    <name evidence="14" type="ORF">A5880_001900</name>
</gene>
<reference evidence="14" key="1">
    <citation type="submission" date="2018-07" db="EMBL/GenBank/DDBJ databases">
        <title>The Genome Sequence of Enterococcus sp. DIV0659b.</title>
        <authorList>
            <consortium name="The Broad Institute Genomics Platform"/>
            <consortium name="The Broad Institute Genomic Center for Infectious Diseases"/>
            <person name="Earl A."/>
            <person name="Manson A."/>
            <person name="Schwartman J."/>
            <person name="Gilmore M."/>
            <person name="Abouelleil A."/>
            <person name="Cao P."/>
            <person name="Chapman S."/>
            <person name="Cusick C."/>
            <person name="Shea T."/>
            <person name="Young S."/>
            <person name="Neafsey D."/>
            <person name="Nusbaum C."/>
            <person name="Birren B."/>
        </authorList>
    </citation>
    <scope>NUCLEOTIDE SEQUENCE [LARGE SCALE GENOMIC DNA]</scope>
    <source>
        <strain evidence="14">4G2_DIV0659</strain>
    </source>
</reference>
<keyword evidence="5" id="KW-0067">ATP-binding</keyword>
<dbReference type="InterPro" id="IPR003439">
    <property type="entry name" value="ABC_transporter-like_ATP-bd"/>
</dbReference>
<evidence type="ECO:0000259" key="12">
    <source>
        <dbReference type="PROSITE" id="PS50929"/>
    </source>
</evidence>
<dbReference type="PROSITE" id="PS50893">
    <property type="entry name" value="ABC_TRANSPORTER_2"/>
    <property type="match status" value="1"/>
</dbReference>
<dbReference type="InterPro" id="IPR003593">
    <property type="entry name" value="AAA+_ATPase"/>
</dbReference>
<feature type="transmembrane region" description="Helical" evidence="10">
    <location>
        <begin position="166"/>
        <end position="187"/>
    </location>
</feature>
<dbReference type="SUPFAM" id="SSF52540">
    <property type="entry name" value="P-loop containing nucleoside triphosphate hydrolases"/>
    <property type="match status" value="1"/>
</dbReference>
<dbReference type="Gene3D" id="1.20.1560.10">
    <property type="entry name" value="ABC transporter type 1, transmembrane domain"/>
    <property type="match status" value="1"/>
</dbReference>
<dbReference type="InterPro" id="IPR011527">
    <property type="entry name" value="ABC1_TM_dom"/>
</dbReference>
<evidence type="ECO:0000256" key="8">
    <source>
        <dbReference type="ARBA" id="ARBA00023136"/>
    </source>
</evidence>
<dbReference type="PROSITE" id="PS50990">
    <property type="entry name" value="PEPTIDASE_C39"/>
    <property type="match status" value="1"/>
</dbReference>
<dbReference type="Gene3D" id="3.40.50.300">
    <property type="entry name" value="P-loop containing nucleotide triphosphate hydrolases"/>
    <property type="match status" value="1"/>
</dbReference>
<dbReference type="InterPro" id="IPR036640">
    <property type="entry name" value="ABC1_TM_sf"/>
</dbReference>
<dbReference type="EMBL" id="NGLE02000001">
    <property type="protein sequence ID" value="MEI5994342.1"/>
    <property type="molecule type" value="Genomic_DNA"/>
</dbReference>
<keyword evidence="4" id="KW-0645">Protease</keyword>
<feature type="transmembrane region" description="Helical" evidence="10">
    <location>
        <begin position="193"/>
        <end position="216"/>
    </location>
</feature>
<feature type="domain" description="ABC transmembrane type-1" evidence="12">
    <location>
        <begin position="167"/>
        <end position="448"/>
    </location>
</feature>
<organism evidence="14 15">
    <name type="scientific">Candidatus Enterococcus mansonii</name>
    <dbReference type="NCBI Taxonomy" id="1834181"/>
    <lineage>
        <taxon>Bacteria</taxon>
        <taxon>Bacillati</taxon>
        <taxon>Bacillota</taxon>
        <taxon>Bacilli</taxon>
        <taxon>Lactobacillales</taxon>
        <taxon>Enterococcaceae</taxon>
        <taxon>Enterococcus</taxon>
    </lineage>
</organism>
<keyword evidence="6" id="KW-0653">Protein transport</keyword>
<dbReference type="SUPFAM" id="SSF90123">
    <property type="entry name" value="ABC transporter transmembrane region"/>
    <property type="match status" value="1"/>
</dbReference>
<evidence type="ECO:0000256" key="7">
    <source>
        <dbReference type="ARBA" id="ARBA00022989"/>
    </source>
</evidence>
<keyword evidence="15" id="KW-1185">Reference proteome</keyword>
<keyword evidence="2 10" id="KW-0812">Transmembrane</keyword>
<protein>
    <submittedName>
        <fullName evidence="14">Uncharacterized protein</fullName>
    </submittedName>
</protein>
<dbReference type="InterPro" id="IPR039421">
    <property type="entry name" value="Type_1_exporter"/>
</dbReference>
<name>A0ABU8IG55_9ENTE</name>
<evidence type="ECO:0000256" key="10">
    <source>
        <dbReference type="SAM" id="Phobius"/>
    </source>
</evidence>
<sequence>MKFRITPQSGEEDCGAACVSMLLSNYFKKVVSLCEIRPIIKNTQAGTTFGDLKTGLTKFGVKSTIFKVEKNRLAFSEMSVPLITQVEKKDKSFHFILLTRITDRYIYYADPELSKIQKKHINVFMQDWIPYIIQVDLEASKLDIDLVENFEKLNYKNLFMYVKGRVAIIIFLSLLSYILGLFIASMYTTYFDIVIPNALLGFIFSTMVVYLIAAIFKFIMNFLVTITTNSLNKTLDTVLSNEFFQSLFRKSTSALEYFGIGETIATLSNIVTIRQRFFTMIVSIPLNLFLILSSFVILARINLYLSLLLISLMIVFCLIVLYSNDKYQMFSKKLIHSNKQFNDNIIDTFSNTGMIKQYQQEAYFVEKGREKLLKNISARNSLLNFDAKLEGIKTLVLDAFNVILFSLGSYLIIKGTFITGTLLMYNSIIGFTINPILALINLQSLLTQGKVAKELLFNLLSSDLNLFGSKPFPCTDSKNKIVVNNLGFAFDSRSPLLKDINLNIEDNTSIALTGANGSGKTTFGKLIARLYLPDEGEIKINNTNINLINESDLISKIIFVDSEEKIISGNIIENINLGRNINSKKLEIISKKIGLSNFIENLQQGYNTPIGHGGVNLSLGQKQLIKIARATIEEKKIYIFDEITNGLDKEHKPKLINYLVQLSGIKIFITHDPELIQYCHTEINMDTFKK</sequence>
<evidence type="ECO:0000256" key="1">
    <source>
        <dbReference type="ARBA" id="ARBA00004651"/>
    </source>
</evidence>
<dbReference type="SMART" id="SM00382">
    <property type="entry name" value="AAA"/>
    <property type="match status" value="1"/>
</dbReference>
<feature type="transmembrane region" description="Helical" evidence="10">
    <location>
        <begin position="395"/>
        <end position="413"/>
    </location>
</feature>
<dbReference type="PANTHER" id="PTHR24221:SF654">
    <property type="entry name" value="ATP-BINDING CASSETTE SUB-FAMILY B MEMBER 6"/>
    <property type="match status" value="1"/>
</dbReference>
<dbReference type="Proteomes" id="UP000195139">
    <property type="component" value="Unassembled WGS sequence"/>
</dbReference>
<feature type="domain" description="Peptidase C39" evidence="13">
    <location>
        <begin position="8"/>
        <end position="135"/>
    </location>
</feature>
<feature type="domain" description="ABC transporter" evidence="11">
    <location>
        <begin position="481"/>
        <end position="688"/>
    </location>
</feature>
<dbReference type="PANTHER" id="PTHR24221">
    <property type="entry name" value="ATP-BINDING CASSETTE SUB-FAMILY B"/>
    <property type="match status" value="1"/>
</dbReference>
<comment type="subcellular location">
    <subcellularLocation>
        <location evidence="1">Cell membrane</location>
        <topology evidence="1">Multi-pass membrane protein</topology>
    </subcellularLocation>
</comment>
<keyword evidence="3" id="KW-0547">Nucleotide-binding</keyword>
<dbReference type="Pfam" id="PF00664">
    <property type="entry name" value="ABC_membrane"/>
    <property type="match status" value="1"/>
</dbReference>
<feature type="transmembrane region" description="Helical" evidence="10">
    <location>
        <begin position="277"/>
        <end position="297"/>
    </location>
</feature>
<dbReference type="InterPro" id="IPR027417">
    <property type="entry name" value="P-loop_NTPase"/>
</dbReference>
<proteinExistence type="predicted"/>
<evidence type="ECO:0000256" key="6">
    <source>
        <dbReference type="ARBA" id="ARBA00022927"/>
    </source>
</evidence>
<keyword evidence="4" id="KW-0378">Hydrolase</keyword>
<dbReference type="Gene3D" id="3.90.70.10">
    <property type="entry name" value="Cysteine proteinases"/>
    <property type="match status" value="1"/>
</dbReference>
<comment type="caution">
    <text evidence="14">The sequence shown here is derived from an EMBL/GenBank/DDBJ whole genome shotgun (WGS) entry which is preliminary data.</text>
</comment>
<dbReference type="Pfam" id="PF00005">
    <property type="entry name" value="ABC_tran"/>
    <property type="match status" value="1"/>
</dbReference>
<dbReference type="Pfam" id="PF03412">
    <property type="entry name" value="Peptidase_C39"/>
    <property type="match status" value="1"/>
</dbReference>
<evidence type="ECO:0000256" key="2">
    <source>
        <dbReference type="ARBA" id="ARBA00022692"/>
    </source>
</evidence>
<keyword evidence="4" id="KW-0788">Thiol protease</keyword>
<evidence type="ECO:0000256" key="9">
    <source>
        <dbReference type="ARBA" id="ARBA00043264"/>
    </source>
</evidence>
<keyword evidence="9" id="KW-0080">Bacteriocin transport</keyword>
<dbReference type="PROSITE" id="PS50929">
    <property type="entry name" value="ABC_TM1F"/>
    <property type="match status" value="1"/>
</dbReference>
<keyword evidence="6" id="KW-0813">Transport</keyword>
<evidence type="ECO:0000259" key="13">
    <source>
        <dbReference type="PROSITE" id="PS50990"/>
    </source>
</evidence>
<evidence type="ECO:0000259" key="11">
    <source>
        <dbReference type="PROSITE" id="PS50893"/>
    </source>
</evidence>
<keyword evidence="7 10" id="KW-1133">Transmembrane helix</keyword>
<dbReference type="PROSITE" id="PS00211">
    <property type="entry name" value="ABC_TRANSPORTER_1"/>
    <property type="match status" value="1"/>
</dbReference>
<dbReference type="InterPro" id="IPR005074">
    <property type="entry name" value="Peptidase_C39"/>
</dbReference>
<evidence type="ECO:0000313" key="15">
    <source>
        <dbReference type="Proteomes" id="UP000195139"/>
    </source>
</evidence>
<evidence type="ECO:0000256" key="3">
    <source>
        <dbReference type="ARBA" id="ARBA00022741"/>
    </source>
</evidence>
<evidence type="ECO:0000313" key="14">
    <source>
        <dbReference type="EMBL" id="MEI5994342.1"/>
    </source>
</evidence>
<dbReference type="InterPro" id="IPR017871">
    <property type="entry name" value="ABC_transporter-like_CS"/>
</dbReference>
<feature type="transmembrane region" description="Helical" evidence="10">
    <location>
        <begin position="303"/>
        <end position="323"/>
    </location>
</feature>